<organism evidence="5">
    <name type="scientific">groundwater metagenome</name>
    <dbReference type="NCBI Taxonomy" id="717931"/>
    <lineage>
        <taxon>unclassified sequences</taxon>
        <taxon>metagenomes</taxon>
        <taxon>ecological metagenomes</taxon>
    </lineage>
</organism>
<dbReference type="Gene3D" id="3.40.50.1000">
    <property type="entry name" value="HAD superfamily/HAD-like"/>
    <property type="match status" value="1"/>
</dbReference>
<name>A0A098E803_9ZZZZ</name>
<evidence type="ECO:0000256" key="3">
    <source>
        <dbReference type="ARBA" id="ARBA00022842"/>
    </source>
</evidence>
<evidence type="ECO:0000313" key="5">
    <source>
        <dbReference type="EMBL" id="CEG11646.1"/>
    </source>
</evidence>
<keyword evidence="2" id="KW-0479">Metal-binding</keyword>
<dbReference type="InterPro" id="IPR036412">
    <property type="entry name" value="HAD-like_sf"/>
</dbReference>
<dbReference type="EMBL" id="CCXY01000064">
    <property type="protein sequence ID" value="CEG11646.1"/>
    <property type="molecule type" value="Genomic_DNA"/>
</dbReference>
<dbReference type="EC" id="3.1.3.-" evidence="5"/>
<dbReference type="SFLD" id="SFLDS00003">
    <property type="entry name" value="Haloacid_Dehalogenase"/>
    <property type="match status" value="1"/>
</dbReference>
<dbReference type="SUPFAM" id="SSF56784">
    <property type="entry name" value="HAD-like"/>
    <property type="match status" value="1"/>
</dbReference>
<dbReference type="PRINTS" id="PR00413">
    <property type="entry name" value="HADHALOGNASE"/>
</dbReference>
<protein>
    <submittedName>
        <fullName evidence="5">Putative Phosphorylated carbohydrates phosphatase TM_1254</fullName>
        <ecNumber evidence="5">3.1.3.-</ecNumber>
    </submittedName>
</protein>
<dbReference type="Gene3D" id="1.10.150.240">
    <property type="entry name" value="Putative phosphatase, domain 2"/>
    <property type="match status" value="1"/>
</dbReference>
<dbReference type="InterPro" id="IPR051600">
    <property type="entry name" value="Beta-PGM-like"/>
</dbReference>
<keyword evidence="3" id="KW-0460">Magnesium</keyword>
<evidence type="ECO:0000256" key="1">
    <source>
        <dbReference type="ARBA" id="ARBA00001946"/>
    </source>
</evidence>
<keyword evidence="5" id="KW-0378">Hydrolase</keyword>
<dbReference type="NCBIfam" id="TIGR01509">
    <property type="entry name" value="HAD-SF-IA-v3"/>
    <property type="match status" value="1"/>
</dbReference>
<dbReference type="AlphaFoldDB" id="A0A098E803"/>
<accession>A0A098E803</accession>
<dbReference type="Pfam" id="PF13419">
    <property type="entry name" value="HAD_2"/>
    <property type="match status" value="1"/>
</dbReference>
<dbReference type="SFLD" id="SFLDG01129">
    <property type="entry name" value="C1.5:_HAD__Beta-PGM__Phosphata"/>
    <property type="match status" value="1"/>
</dbReference>
<keyword evidence="4" id="KW-0119">Carbohydrate metabolism</keyword>
<dbReference type="InterPro" id="IPR023214">
    <property type="entry name" value="HAD_sf"/>
</dbReference>
<gene>
    <name evidence="5" type="ORF">MSIBF_A1560001</name>
</gene>
<reference evidence="5" key="1">
    <citation type="submission" date="2014-09" db="EMBL/GenBank/DDBJ databases">
        <authorList>
            <person name="Probst J Alexander"/>
        </authorList>
    </citation>
    <scope>NUCLEOTIDE SEQUENCE</scope>
</reference>
<dbReference type="InterPro" id="IPR041492">
    <property type="entry name" value="HAD_2"/>
</dbReference>
<dbReference type="InterPro" id="IPR023198">
    <property type="entry name" value="PGP-like_dom2"/>
</dbReference>
<evidence type="ECO:0000256" key="2">
    <source>
        <dbReference type="ARBA" id="ARBA00022723"/>
    </source>
</evidence>
<dbReference type="PANTHER" id="PTHR46193">
    <property type="entry name" value="6-PHOSPHOGLUCONATE PHOSPHATASE"/>
    <property type="match status" value="1"/>
</dbReference>
<dbReference type="InterPro" id="IPR006439">
    <property type="entry name" value="HAD-SF_hydro_IA"/>
</dbReference>
<dbReference type="GO" id="GO:0016787">
    <property type="term" value="F:hydrolase activity"/>
    <property type="evidence" value="ECO:0007669"/>
    <property type="project" value="UniProtKB-KW"/>
</dbReference>
<comment type="cofactor">
    <cofactor evidence="1">
        <name>Mg(2+)</name>
        <dbReference type="ChEBI" id="CHEBI:18420"/>
    </cofactor>
</comment>
<dbReference type="GO" id="GO:0046872">
    <property type="term" value="F:metal ion binding"/>
    <property type="evidence" value="ECO:0007669"/>
    <property type="project" value="UniProtKB-KW"/>
</dbReference>
<dbReference type="PANTHER" id="PTHR46193:SF18">
    <property type="entry name" value="HEXITOL PHOSPHATASE B"/>
    <property type="match status" value="1"/>
</dbReference>
<evidence type="ECO:0000256" key="4">
    <source>
        <dbReference type="ARBA" id="ARBA00023277"/>
    </source>
</evidence>
<proteinExistence type="predicted"/>
<sequence>MKIKAVIFDMDGVIVDSERYFPVLEKEWFLSIVGKWTEESQANITGRSASDIYIVLKEQYCLKIAQNLFLKQYDEIAKDVYENKCELTRNFLNVADNLKEKNLKIALVSSSPTSWIEMMLKRFKIRDKFDVILSADKVNCEGKPSPAIYLHSTKILNLNPDNCIVIEDSKNGIVSAKNANMFCIGFRNGINENQDLSKADKVICDLSEILNMDIF</sequence>